<accession>A0A851AQA5</accession>
<evidence type="ECO:0000256" key="1">
    <source>
        <dbReference type="ARBA" id="ARBA00004370"/>
    </source>
</evidence>
<feature type="chain" id="PRO_5032272446" evidence="7">
    <location>
        <begin position="19"/>
        <end position="117"/>
    </location>
</feature>
<keyword evidence="2" id="KW-0812">Transmembrane</keyword>
<protein>
    <submittedName>
        <fullName evidence="9">TVC2 protein</fullName>
    </submittedName>
</protein>
<dbReference type="SMART" id="SM00406">
    <property type="entry name" value="IGv"/>
    <property type="match status" value="1"/>
</dbReference>
<dbReference type="PANTHER" id="PTHR19256:SF65">
    <property type="entry name" value="T CELL RECEPTOR GAMMA CONSTANT 1-RELATED"/>
    <property type="match status" value="1"/>
</dbReference>
<dbReference type="Pfam" id="PF07686">
    <property type="entry name" value="V-set"/>
    <property type="match status" value="1"/>
</dbReference>
<keyword evidence="5" id="KW-0675">Receptor</keyword>
<dbReference type="InterPro" id="IPR013106">
    <property type="entry name" value="Ig_V-set"/>
</dbReference>
<comment type="subcellular location">
    <subcellularLocation>
        <location evidence="1">Membrane</location>
    </subcellularLocation>
</comment>
<dbReference type="PROSITE" id="PS50835">
    <property type="entry name" value="IG_LIKE"/>
    <property type="match status" value="1"/>
</dbReference>
<keyword evidence="6" id="KW-0393">Immunoglobulin domain</keyword>
<evidence type="ECO:0000313" key="10">
    <source>
        <dbReference type="Proteomes" id="UP000619137"/>
    </source>
</evidence>
<dbReference type="SUPFAM" id="SSF48726">
    <property type="entry name" value="Immunoglobulin"/>
    <property type="match status" value="1"/>
</dbReference>
<reference evidence="9" key="1">
    <citation type="submission" date="2019-10" db="EMBL/GenBank/DDBJ databases">
        <title>Bird 10,000 Genomes (B10K) Project - Family phase.</title>
        <authorList>
            <person name="Zhang G."/>
        </authorList>
    </citation>
    <scope>NUCLEOTIDE SEQUENCE</scope>
    <source>
        <strain evidence="9">B10K-DU-002-49</strain>
        <tissue evidence="9">Muscle</tissue>
    </source>
</reference>
<dbReference type="Gene3D" id="2.60.40.10">
    <property type="entry name" value="Immunoglobulins"/>
    <property type="match status" value="1"/>
</dbReference>
<keyword evidence="4" id="KW-0472">Membrane</keyword>
<dbReference type="Proteomes" id="UP000619137">
    <property type="component" value="Unassembled WGS sequence"/>
</dbReference>
<organism evidence="9 10">
    <name type="scientific">Sula dactylatra</name>
    <name type="common">Masked booby</name>
    <dbReference type="NCBI Taxonomy" id="56068"/>
    <lineage>
        <taxon>Eukaryota</taxon>
        <taxon>Metazoa</taxon>
        <taxon>Chordata</taxon>
        <taxon>Craniata</taxon>
        <taxon>Vertebrata</taxon>
        <taxon>Euteleostomi</taxon>
        <taxon>Archelosauria</taxon>
        <taxon>Archosauria</taxon>
        <taxon>Dinosauria</taxon>
        <taxon>Saurischia</taxon>
        <taxon>Theropoda</taxon>
        <taxon>Coelurosauria</taxon>
        <taxon>Aves</taxon>
        <taxon>Neognathae</taxon>
        <taxon>Neoaves</taxon>
        <taxon>Aequornithes</taxon>
        <taxon>Suliformes</taxon>
        <taxon>Sulidae</taxon>
        <taxon>Sula</taxon>
    </lineage>
</organism>
<dbReference type="InterPro" id="IPR007110">
    <property type="entry name" value="Ig-like_dom"/>
</dbReference>
<dbReference type="InterPro" id="IPR036179">
    <property type="entry name" value="Ig-like_dom_sf"/>
</dbReference>
<evidence type="ECO:0000256" key="2">
    <source>
        <dbReference type="ARBA" id="ARBA00022692"/>
    </source>
</evidence>
<dbReference type="InterPro" id="IPR013783">
    <property type="entry name" value="Ig-like_fold"/>
</dbReference>
<dbReference type="AlphaFoldDB" id="A0A851AQA5"/>
<evidence type="ECO:0000313" key="9">
    <source>
        <dbReference type="EMBL" id="NWI35122.1"/>
    </source>
</evidence>
<evidence type="ECO:0000256" key="4">
    <source>
        <dbReference type="ARBA" id="ARBA00023136"/>
    </source>
</evidence>
<evidence type="ECO:0000256" key="3">
    <source>
        <dbReference type="ARBA" id="ARBA00022989"/>
    </source>
</evidence>
<keyword evidence="7" id="KW-0732">Signal</keyword>
<evidence type="ECO:0000256" key="5">
    <source>
        <dbReference type="ARBA" id="ARBA00023170"/>
    </source>
</evidence>
<feature type="non-terminal residue" evidence="9">
    <location>
        <position position="1"/>
    </location>
</feature>
<feature type="signal peptide" evidence="7">
    <location>
        <begin position="1"/>
        <end position="18"/>
    </location>
</feature>
<evidence type="ECO:0000256" key="6">
    <source>
        <dbReference type="ARBA" id="ARBA00023319"/>
    </source>
</evidence>
<dbReference type="InterPro" id="IPR051117">
    <property type="entry name" value="TRG_var/const_region"/>
</dbReference>
<feature type="domain" description="Ig-like" evidence="8">
    <location>
        <begin position="5"/>
        <end position="117"/>
    </location>
</feature>
<dbReference type="GO" id="GO:0016020">
    <property type="term" value="C:membrane"/>
    <property type="evidence" value="ECO:0007669"/>
    <property type="project" value="UniProtKB-SubCell"/>
</dbReference>
<sequence>MLLLPLLALAAAWSRAQAQVLLKQSQISITRGQARTAWIECIAEGIADFRTAYIHWYRHIPSKAPERILYVGSDQAVYDDNSYRNKYESLKRDPNVCTFSVKDVNSNDEGTYYCAYW</sequence>
<dbReference type="EMBL" id="WEKW01067300">
    <property type="protein sequence ID" value="NWI35122.1"/>
    <property type="molecule type" value="Genomic_DNA"/>
</dbReference>
<evidence type="ECO:0000256" key="7">
    <source>
        <dbReference type="SAM" id="SignalP"/>
    </source>
</evidence>
<dbReference type="PANTHER" id="PTHR19256">
    <property type="entry name" value="T-CELL RECEPTOR GAMMA CHAIN"/>
    <property type="match status" value="1"/>
</dbReference>
<keyword evidence="10" id="KW-1185">Reference proteome</keyword>
<name>A0A851AQA5_SULDA</name>
<evidence type="ECO:0000259" key="8">
    <source>
        <dbReference type="PROSITE" id="PS50835"/>
    </source>
</evidence>
<comment type="caution">
    <text evidence="9">The sequence shown here is derived from an EMBL/GenBank/DDBJ whole genome shotgun (WGS) entry which is preliminary data.</text>
</comment>
<proteinExistence type="predicted"/>
<keyword evidence="3" id="KW-1133">Transmembrane helix</keyword>
<gene>
    <name evidence="9" type="primary">Tcrgv1</name>
    <name evidence="9" type="ORF">SULDAC_R14677</name>
</gene>
<feature type="non-terminal residue" evidence="9">
    <location>
        <position position="117"/>
    </location>
</feature>